<dbReference type="EMBL" id="SRPW01005021">
    <property type="protein sequence ID" value="KAG5979040.1"/>
    <property type="molecule type" value="Genomic_DNA"/>
</dbReference>
<feature type="non-terminal residue" evidence="2">
    <location>
        <position position="1"/>
    </location>
</feature>
<comment type="caution">
    <text evidence="2">The sequence shown here is derived from an EMBL/GenBank/DDBJ whole genome shotgun (WGS) entry which is preliminary data.</text>
</comment>
<organism evidence="2 3">
    <name type="scientific">Claviceps pusilla</name>
    <dbReference type="NCBI Taxonomy" id="123648"/>
    <lineage>
        <taxon>Eukaryota</taxon>
        <taxon>Fungi</taxon>
        <taxon>Dikarya</taxon>
        <taxon>Ascomycota</taxon>
        <taxon>Pezizomycotina</taxon>
        <taxon>Sordariomycetes</taxon>
        <taxon>Hypocreomycetidae</taxon>
        <taxon>Hypocreales</taxon>
        <taxon>Clavicipitaceae</taxon>
        <taxon>Claviceps</taxon>
    </lineage>
</organism>
<evidence type="ECO:0000313" key="3">
    <source>
        <dbReference type="Proteomes" id="UP000748025"/>
    </source>
</evidence>
<evidence type="ECO:0000313" key="2">
    <source>
        <dbReference type="EMBL" id="KAG5979040.1"/>
    </source>
</evidence>
<reference evidence="2" key="1">
    <citation type="journal article" date="2020" name="bioRxiv">
        <title>Whole genome comparisons of ergot fungi reveals the divergence and evolution of species within the genus Claviceps are the result of varying mechanisms driving genome evolution and host range expansion.</title>
        <authorList>
            <person name="Wyka S.A."/>
            <person name="Mondo S.J."/>
            <person name="Liu M."/>
            <person name="Dettman J."/>
            <person name="Nalam V."/>
            <person name="Broders K.D."/>
        </authorList>
    </citation>
    <scope>NUCLEOTIDE SEQUENCE</scope>
    <source>
        <strain evidence="2">CCC 602</strain>
    </source>
</reference>
<feature type="compositionally biased region" description="Polar residues" evidence="1">
    <location>
        <begin position="28"/>
        <end position="37"/>
    </location>
</feature>
<proteinExistence type="predicted"/>
<feature type="region of interest" description="Disordered" evidence="1">
    <location>
        <begin position="1"/>
        <end position="67"/>
    </location>
</feature>
<dbReference type="AlphaFoldDB" id="A0A9P7N2I4"/>
<dbReference type="Proteomes" id="UP000748025">
    <property type="component" value="Unassembled WGS sequence"/>
</dbReference>
<name>A0A9P7N2I4_9HYPO</name>
<feature type="compositionally biased region" description="Polar residues" evidence="1">
    <location>
        <begin position="53"/>
        <end position="67"/>
    </location>
</feature>
<protein>
    <submittedName>
        <fullName evidence="2">Uncharacterized protein</fullName>
    </submittedName>
</protein>
<accession>A0A9P7N2I4</accession>
<gene>
    <name evidence="2" type="ORF">E4U43_006958</name>
</gene>
<keyword evidence="3" id="KW-1185">Reference proteome</keyword>
<sequence>MHLQLQRQGGDKATSDATFASWRAVDASPTSTESLQSAELRLEKEAAHKHRNTSLNFTTAPRPQNSGMVTFEEVSGLILKTPT</sequence>
<evidence type="ECO:0000256" key="1">
    <source>
        <dbReference type="SAM" id="MobiDB-lite"/>
    </source>
</evidence>